<reference evidence="2 3" key="1">
    <citation type="submission" date="2016-09" db="EMBL/GenBank/DDBJ databases">
        <authorList>
            <person name="Capua I."/>
            <person name="De Benedictis P."/>
            <person name="Joannis T."/>
            <person name="Lombin L.H."/>
            <person name="Cattoli G."/>
        </authorList>
    </citation>
    <scope>NUCLEOTIDE SEQUENCE [LARGE SCALE GENOMIC DNA]</scope>
    <source>
        <strain evidence="2 3">IMI 309357</strain>
    </source>
</reference>
<evidence type="ECO:0000313" key="3">
    <source>
        <dbReference type="Proteomes" id="UP000176998"/>
    </source>
</evidence>
<evidence type="ECO:0000313" key="2">
    <source>
        <dbReference type="EMBL" id="OHE99964.1"/>
    </source>
</evidence>
<gene>
    <name evidence="2" type="ORF">CORC01_04611</name>
</gene>
<dbReference type="Proteomes" id="UP000176998">
    <property type="component" value="Unassembled WGS sequence"/>
</dbReference>
<dbReference type="GeneID" id="34557768"/>
<name>A0A1G4BEU4_9PEZI</name>
<dbReference type="RefSeq" id="XP_022477109.1">
    <property type="nucleotide sequence ID" value="XM_022616258.1"/>
</dbReference>
<sequence length="192" mass="21530">MTVRTVTGAKRCFGASARRRNTRTRNDSLPCLCHQFVPRLPLETDLGQCPSKQAPQSVLAGSSSDAASDNIQGHIEPPASIPLTGWSRRNTRPLVRQRAGGLPSANEPRGNRTCMRRCNLTRHTVFRYLFTSSNVCRQLTVARSYGTCVDKPHRALGFEIHWYSDCYNPWAEKWRAVRPVPPPPFTTLAGWP</sequence>
<feature type="compositionally biased region" description="Polar residues" evidence="1">
    <location>
        <begin position="53"/>
        <end position="71"/>
    </location>
</feature>
<comment type="caution">
    <text evidence="2">The sequence shown here is derived from an EMBL/GenBank/DDBJ whole genome shotgun (WGS) entry which is preliminary data.</text>
</comment>
<proteinExistence type="predicted"/>
<protein>
    <submittedName>
        <fullName evidence="2">Uncharacterized protein</fullName>
    </submittedName>
</protein>
<feature type="region of interest" description="Disordered" evidence="1">
    <location>
        <begin position="53"/>
        <end position="88"/>
    </location>
</feature>
<dbReference type="EMBL" id="MJBS01000031">
    <property type="protein sequence ID" value="OHE99964.1"/>
    <property type="molecule type" value="Genomic_DNA"/>
</dbReference>
<keyword evidence="3" id="KW-1185">Reference proteome</keyword>
<evidence type="ECO:0000256" key="1">
    <source>
        <dbReference type="SAM" id="MobiDB-lite"/>
    </source>
</evidence>
<accession>A0A1G4BEU4</accession>
<organism evidence="2 3">
    <name type="scientific">Colletotrichum orchidophilum</name>
    <dbReference type="NCBI Taxonomy" id="1209926"/>
    <lineage>
        <taxon>Eukaryota</taxon>
        <taxon>Fungi</taxon>
        <taxon>Dikarya</taxon>
        <taxon>Ascomycota</taxon>
        <taxon>Pezizomycotina</taxon>
        <taxon>Sordariomycetes</taxon>
        <taxon>Hypocreomycetidae</taxon>
        <taxon>Glomerellales</taxon>
        <taxon>Glomerellaceae</taxon>
        <taxon>Colletotrichum</taxon>
    </lineage>
</organism>
<dbReference type="AlphaFoldDB" id="A0A1G4BEU4"/>